<dbReference type="OrthoDB" id="206403at2157"/>
<gene>
    <name evidence="1" type="ORF">JMJ58_15425</name>
</gene>
<dbReference type="AlphaFoldDB" id="A0A8T8DYS2"/>
<accession>A0A8T8DYS2</accession>
<evidence type="ECO:0000313" key="1">
    <source>
        <dbReference type="EMBL" id="QRV14320.1"/>
    </source>
</evidence>
<name>A0A8T8DYS2_9EURY</name>
<reference evidence="1 2" key="1">
    <citation type="submission" date="2021-01" db="EMBL/GenBank/DDBJ databases">
        <title>Genome Sequence and Methylation Pattern of Haloterrigena salifodinae BOL5-1, An Extremely Halophilic Archaeon from a Bolivian Salt Mine.</title>
        <authorList>
            <person name="DasSarma P."/>
            <person name="Anton B.P."/>
            <person name="DasSarma S.L."/>
            <person name="von Ehrenheim H.A.L."/>
            <person name="Martinez F.L."/>
            <person name="Guzman D."/>
            <person name="Roberts R.J."/>
            <person name="DasSarma S."/>
        </authorList>
    </citation>
    <scope>NUCLEOTIDE SEQUENCE [LARGE SCALE GENOMIC DNA]</scope>
    <source>
        <strain evidence="1 2">BOL5-1</strain>
    </source>
</reference>
<dbReference type="KEGG" id="hsal:JMJ58_15425"/>
<keyword evidence="2" id="KW-1185">Reference proteome</keyword>
<sequence length="333" mass="35666">MSMDLVRFESVAARDVALVVLEELTHAASVRAWLLESIGLETESTTILEASDSLGGPESAEFDATRRWSALEVGLETADERVRLVLTVGTGPAVDTDVDALESIRTRRDRSLEGDWDDCRLVSIAPKSALETGTTDTELPADATISLESFRDRFAARDGDRDEYRTALVQAAIDRGRRSASADGPPSIVAEYRALVRERDPVFDLEAENEDADTVAADDTAVAIDAPPLADDHRLVHALTDGTVDLRIPGAAVHLRAFAARYATAIPPATELLTDGDALVLRLSVPAIDSDSSENDDALDGDATAIDEAAVDEALTALRDLLTVSERVADRSS</sequence>
<proteinExistence type="predicted"/>
<dbReference type="GeneID" id="62876543"/>
<dbReference type="EMBL" id="CP069188">
    <property type="protein sequence ID" value="QRV14320.1"/>
    <property type="molecule type" value="Genomic_DNA"/>
</dbReference>
<organism evidence="1 2">
    <name type="scientific">Haloterrigena salifodinae</name>
    <dbReference type="NCBI Taxonomy" id="2675099"/>
    <lineage>
        <taxon>Archaea</taxon>
        <taxon>Methanobacteriati</taxon>
        <taxon>Methanobacteriota</taxon>
        <taxon>Stenosarchaea group</taxon>
        <taxon>Halobacteria</taxon>
        <taxon>Halobacteriales</taxon>
        <taxon>Natrialbaceae</taxon>
        <taxon>Haloterrigena</taxon>
    </lineage>
</organism>
<evidence type="ECO:0000313" key="2">
    <source>
        <dbReference type="Proteomes" id="UP000637819"/>
    </source>
</evidence>
<dbReference type="RefSeq" id="WP_204747163.1">
    <property type="nucleotide sequence ID" value="NZ_CP069188.1"/>
</dbReference>
<dbReference type="Proteomes" id="UP000637819">
    <property type="component" value="Chromosome"/>
</dbReference>
<protein>
    <submittedName>
        <fullName evidence="1">Uncharacterized protein</fullName>
    </submittedName>
</protein>